<sequence>MKGFWDAVDGEGGLSGADVGEMEDWFGTTSPSPAMQPLKATVGSEDDWWMGVGRDNSGELEVDEGQDIGLDTLRDMDKDASANSLTLDLRLRLQGVMVLLFSDTSRST</sequence>
<dbReference type="EMBL" id="CACRXK020017506">
    <property type="protein sequence ID" value="CAB4031283.1"/>
    <property type="molecule type" value="Genomic_DNA"/>
</dbReference>
<keyword evidence="2" id="KW-1185">Reference proteome</keyword>
<evidence type="ECO:0000313" key="1">
    <source>
        <dbReference type="EMBL" id="CAB4031283.1"/>
    </source>
</evidence>
<protein>
    <submittedName>
        <fullName evidence="1">Uncharacterized protein</fullName>
    </submittedName>
</protein>
<reference evidence="1" key="1">
    <citation type="submission" date="2020-04" db="EMBL/GenBank/DDBJ databases">
        <authorList>
            <person name="Alioto T."/>
            <person name="Alioto T."/>
            <person name="Gomez Garrido J."/>
        </authorList>
    </citation>
    <scope>NUCLEOTIDE SEQUENCE</scope>
    <source>
        <strain evidence="1">A484AB</strain>
    </source>
</reference>
<gene>
    <name evidence="1" type="ORF">PACLA_8A022509</name>
</gene>
<dbReference type="Proteomes" id="UP001152795">
    <property type="component" value="Unassembled WGS sequence"/>
</dbReference>
<name>A0A7D9JKB8_PARCT</name>
<organism evidence="1 2">
    <name type="scientific">Paramuricea clavata</name>
    <name type="common">Red gorgonian</name>
    <name type="synonym">Violescent sea-whip</name>
    <dbReference type="NCBI Taxonomy" id="317549"/>
    <lineage>
        <taxon>Eukaryota</taxon>
        <taxon>Metazoa</taxon>
        <taxon>Cnidaria</taxon>
        <taxon>Anthozoa</taxon>
        <taxon>Octocorallia</taxon>
        <taxon>Malacalcyonacea</taxon>
        <taxon>Plexauridae</taxon>
        <taxon>Paramuricea</taxon>
    </lineage>
</organism>
<accession>A0A7D9JKB8</accession>
<comment type="caution">
    <text evidence="1">The sequence shown here is derived from an EMBL/GenBank/DDBJ whole genome shotgun (WGS) entry which is preliminary data.</text>
</comment>
<evidence type="ECO:0000313" key="2">
    <source>
        <dbReference type="Proteomes" id="UP001152795"/>
    </source>
</evidence>
<proteinExistence type="predicted"/>
<dbReference type="AlphaFoldDB" id="A0A7D9JKB8"/>
<feature type="non-terminal residue" evidence="1">
    <location>
        <position position="1"/>
    </location>
</feature>